<name>A0A9P9AUN8_9HYPO</name>
<evidence type="ECO:0000313" key="1">
    <source>
        <dbReference type="EMBL" id="KAH6895899.1"/>
    </source>
</evidence>
<dbReference type="InterPro" id="IPR021833">
    <property type="entry name" value="DUF3425"/>
</dbReference>
<dbReference type="Proteomes" id="UP000777438">
    <property type="component" value="Unassembled WGS sequence"/>
</dbReference>
<dbReference type="CDD" id="cd14688">
    <property type="entry name" value="bZIP_YAP"/>
    <property type="match status" value="1"/>
</dbReference>
<proteinExistence type="predicted"/>
<gene>
    <name evidence="1" type="ORF">B0T10DRAFT_479139</name>
</gene>
<comment type="caution">
    <text evidence="1">The sequence shown here is derived from an EMBL/GenBank/DDBJ whole genome shotgun (WGS) entry which is preliminary data.</text>
</comment>
<sequence length="289" mass="33343">MEPQLPEAWDQGDEWRGITSAKERRKRQNRLHQRAYRKKRHLRALAQHNVVESDTNTAVEVVSSASSQQIVRAQDAPLIWPMSHPSQLPFFLQVIKCMGRSQQVLEFLQRAYFHWSLNHPVPGDLPALTRLNAFGALIRNASILQIPVECLETDDCSSPFITLRPDNALESPDHLCPTELQRTVAHHAWLDLFPFPGLRDNILHSIQSGQYDEDYLCDELCCDLMNLEAKSTASVVIWGDSWDARGWEFSADFFDKWEMLLQGCSEILQATNYWREKRKAMKLDFVLNP</sequence>
<keyword evidence="2" id="KW-1185">Reference proteome</keyword>
<dbReference type="PANTHER" id="PTHR38116">
    <property type="entry name" value="CHROMOSOME 7, WHOLE GENOME SHOTGUN SEQUENCE"/>
    <property type="match status" value="1"/>
</dbReference>
<reference evidence="1 2" key="1">
    <citation type="journal article" date="2021" name="Nat. Commun.">
        <title>Genetic determinants of endophytism in the Arabidopsis root mycobiome.</title>
        <authorList>
            <person name="Mesny F."/>
            <person name="Miyauchi S."/>
            <person name="Thiergart T."/>
            <person name="Pickel B."/>
            <person name="Atanasova L."/>
            <person name="Karlsson M."/>
            <person name="Huettel B."/>
            <person name="Barry K.W."/>
            <person name="Haridas S."/>
            <person name="Chen C."/>
            <person name="Bauer D."/>
            <person name="Andreopoulos W."/>
            <person name="Pangilinan J."/>
            <person name="LaButti K."/>
            <person name="Riley R."/>
            <person name="Lipzen A."/>
            <person name="Clum A."/>
            <person name="Drula E."/>
            <person name="Henrissat B."/>
            <person name="Kohler A."/>
            <person name="Grigoriev I.V."/>
            <person name="Martin F.M."/>
            <person name="Hacquard S."/>
        </authorList>
    </citation>
    <scope>NUCLEOTIDE SEQUENCE [LARGE SCALE GENOMIC DNA]</scope>
    <source>
        <strain evidence="1 2">MPI-CAGE-CH-0241</strain>
    </source>
</reference>
<dbReference type="OrthoDB" id="2245989at2759"/>
<dbReference type="PANTHER" id="PTHR38116:SF1">
    <property type="entry name" value="BZIP DOMAIN-CONTAINING PROTEIN"/>
    <property type="match status" value="1"/>
</dbReference>
<evidence type="ECO:0000313" key="2">
    <source>
        <dbReference type="Proteomes" id="UP000777438"/>
    </source>
</evidence>
<dbReference type="EMBL" id="JAGPYM010000004">
    <property type="protein sequence ID" value="KAH6895899.1"/>
    <property type="molecule type" value="Genomic_DNA"/>
</dbReference>
<organism evidence="1 2">
    <name type="scientific">Thelonectria olida</name>
    <dbReference type="NCBI Taxonomy" id="1576542"/>
    <lineage>
        <taxon>Eukaryota</taxon>
        <taxon>Fungi</taxon>
        <taxon>Dikarya</taxon>
        <taxon>Ascomycota</taxon>
        <taxon>Pezizomycotina</taxon>
        <taxon>Sordariomycetes</taxon>
        <taxon>Hypocreomycetidae</taxon>
        <taxon>Hypocreales</taxon>
        <taxon>Nectriaceae</taxon>
        <taxon>Thelonectria</taxon>
    </lineage>
</organism>
<dbReference type="AlphaFoldDB" id="A0A9P9AUN8"/>
<dbReference type="Pfam" id="PF11905">
    <property type="entry name" value="DUF3425"/>
    <property type="match status" value="1"/>
</dbReference>
<accession>A0A9P9AUN8</accession>
<protein>
    <recommendedName>
        <fullName evidence="3">BZIP domain-containing protein</fullName>
    </recommendedName>
</protein>
<evidence type="ECO:0008006" key="3">
    <source>
        <dbReference type="Google" id="ProtNLM"/>
    </source>
</evidence>